<evidence type="ECO:0000313" key="2">
    <source>
        <dbReference type="Proteomes" id="UP000190831"/>
    </source>
</evidence>
<accession>A0A1G4MEA4</accession>
<gene>
    <name evidence="1" type="ORF">LAFE_0E13476G</name>
</gene>
<keyword evidence="2" id="KW-1185">Reference proteome</keyword>
<organism evidence="1 2">
    <name type="scientific">Lachancea fermentati</name>
    <name type="common">Zygosaccharomyces fermentati</name>
    <dbReference type="NCBI Taxonomy" id="4955"/>
    <lineage>
        <taxon>Eukaryota</taxon>
        <taxon>Fungi</taxon>
        <taxon>Dikarya</taxon>
        <taxon>Ascomycota</taxon>
        <taxon>Saccharomycotina</taxon>
        <taxon>Saccharomycetes</taxon>
        <taxon>Saccharomycetales</taxon>
        <taxon>Saccharomycetaceae</taxon>
        <taxon>Lachancea</taxon>
    </lineage>
</organism>
<dbReference type="OMA" id="CDFFRLL"/>
<dbReference type="EMBL" id="LT598488">
    <property type="protein sequence ID" value="SCW02069.1"/>
    <property type="molecule type" value="Genomic_DNA"/>
</dbReference>
<dbReference type="AlphaFoldDB" id="A0A1G4MEA4"/>
<dbReference type="Proteomes" id="UP000190831">
    <property type="component" value="Chromosome E"/>
</dbReference>
<sequence length="343" mass="39561">MGSRLVLKTLKDAGKGRLAYPVENSTPPVSRDLIKSQLKDFRESLPRCITDYADHGLGFIKRNKRLSQYLKGKKTLTKARSQVHGTSSVAQVYQNANRLFSKQAKVYHCDFFRLLYFPPDHFLSLFRKSKPGVNVRIVGEVFLNGNVATDDGKQLKSTELFKQKSKMESYGRKQDVNKFKYKFPLFAGDGTNIPKNYAYLRRYLRVFVDKCFIKEWTKLNGDKAVSEQVRFSQTVHGRQRKITNDDGIKWKYLDTTGQSKRGVAKDGFYLYQVLIFPDVHTKHEFEANIVRSVQTVANLEWPVFLKGNTPGKTWVQEVNNRVRVSNLNTYLVRDQVPSVVEKI</sequence>
<proteinExistence type="predicted"/>
<dbReference type="OrthoDB" id="4062049at2759"/>
<reference evidence="2" key="1">
    <citation type="submission" date="2016-03" db="EMBL/GenBank/DDBJ databases">
        <authorList>
            <person name="Devillers H."/>
        </authorList>
    </citation>
    <scope>NUCLEOTIDE SEQUENCE [LARGE SCALE GENOMIC DNA]</scope>
</reference>
<protein>
    <submittedName>
        <fullName evidence="1">LAFE_0E13476g1_1</fullName>
    </submittedName>
</protein>
<name>A0A1G4MEA4_LACFM</name>
<evidence type="ECO:0000313" key="1">
    <source>
        <dbReference type="EMBL" id="SCW02069.1"/>
    </source>
</evidence>